<evidence type="ECO:0000259" key="7">
    <source>
        <dbReference type="Pfam" id="PF04130"/>
    </source>
</evidence>
<dbReference type="OrthoDB" id="78652at2759"/>
<dbReference type="GO" id="GO:0005874">
    <property type="term" value="C:microtubule"/>
    <property type="evidence" value="ECO:0007669"/>
    <property type="project" value="UniProtKB-KW"/>
</dbReference>
<dbReference type="GO" id="GO:0051225">
    <property type="term" value="P:spindle assembly"/>
    <property type="evidence" value="ECO:0007669"/>
    <property type="project" value="TreeGrafter"/>
</dbReference>
<reference evidence="10" key="1">
    <citation type="journal article" date="2016" name="Nat. Commun.">
        <title>Genome analysis of three Pneumocystis species reveals adaptation mechanisms to life exclusively in mammalian hosts.</title>
        <authorList>
            <person name="Ma L."/>
            <person name="Chen Z."/>
            <person name="Huang D.W."/>
            <person name="Kutty G."/>
            <person name="Ishihara M."/>
            <person name="Wang H."/>
            <person name="Abouelleil A."/>
            <person name="Bishop L."/>
            <person name="Davey E."/>
            <person name="Deng R."/>
            <person name="Deng X."/>
            <person name="Fan L."/>
            <person name="Fantoni G."/>
            <person name="Fitzgerald M."/>
            <person name="Gogineni E."/>
            <person name="Goldberg J.M."/>
            <person name="Handley G."/>
            <person name="Hu X."/>
            <person name="Huber C."/>
            <person name="Jiao X."/>
            <person name="Jones K."/>
            <person name="Levin J.Z."/>
            <person name="Liu Y."/>
            <person name="Macdonald P."/>
            <person name="Melnikov A."/>
            <person name="Raley C."/>
            <person name="Sassi M."/>
            <person name="Sherman B.T."/>
            <person name="Song X."/>
            <person name="Sykes S."/>
            <person name="Tran B."/>
            <person name="Walsh L."/>
            <person name="Xia Y."/>
            <person name="Yang J."/>
            <person name="Young S."/>
            <person name="Zeng Q."/>
            <person name="Zheng X."/>
            <person name="Stephens R."/>
            <person name="Nusbaum C."/>
            <person name="Birren B.W."/>
            <person name="Azadi P."/>
            <person name="Lempicki R.A."/>
            <person name="Cuomo C.A."/>
            <person name="Kovacs J.A."/>
        </authorList>
    </citation>
    <scope>NUCLEOTIDE SEQUENCE [LARGE SCALE GENOMIC DNA]</scope>
    <source>
        <strain evidence="10">B80</strain>
    </source>
</reference>
<dbReference type="GO" id="GO:0007020">
    <property type="term" value="P:microtubule nucleation"/>
    <property type="evidence" value="ECO:0007669"/>
    <property type="project" value="InterPro"/>
</dbReference>
<dbReference type="GO" id="GO:0000922">
    <property type="term" value="C:spindle pole"/>
    <property type="evidence" value="ECO:0007669"/>
    <property type="project" value="InterPro"/>
</dbReference>
<feature type="domain" description="Gamma tubulin complex component protein N-terminal" evidence="8">
    <location>
        <begin position="2"/>
        <end position="278"/>
    </location>
</feature>
<dbReference type="PANTHER" id="PTHR19302:SF27">
    <property type="entry name" value="GAMMA-TUBULIN COMPLEX COMPONENT 4"/>
    <property type="match status" value="1"/>
</dbReference>
<evidence type="ECO:0000313" key="9">
    <source>
        <dbReference type="EMBL" id="KTW27304.1"/>
    </source>
</evidence>
<dbReference type="GO" id="GO:0000930">
    <property type="term" value="C:gamma-tubulin complex"/>
    <property type="evidence" value="ECO:0007669"/>
    <property type="project" value="TreeGrafter"/>
</dbReference>
<dbReference type="GeneID" id="28937039"/>
<dbReference type="InterPro" id="IPR042241">
    <property type="entry name" value="GCP_C_sf"/>
</dbReference>
<evidence type="ECO:0000256" key="2">
    <source>
        <dbReference type="ARBA" id="ARBA00010337"/>
    </source>
</evidence>
<dbReference type="GO" id="GO:0043015">
    <property type="term" value="F:gamma-tubulin binding"/>
    <property type="evidence" value="ECO:0007669"/>
    <property type="project" value="InterPro"/>
</dbReference>
<dbReference type="RefSeq" id="XP_018225346.1">
    <property type="nucleotide sequence ID" value="XM_018370836.1"/>
</dbReference>
<evidence type="ECO:0000256" key="6">
    <source>
        <dbReference type="RuleBase" id="RU363050"/>
    </source>
</evidence>
<dbReference type="GO" id="GO:0000278">
    <property type="term" value="P:mitotic cell cycle"/>
    <property type="evidence" value="ECO:0007669"/>
    <property type="project" value="TreeGrafter"/>
</dbReference>
<name>A0A0W4ZG13_PNEC8</name>
<dbReference type="Pfam" id="PF17681">
    <property type="entry name" value="GCP_N_terminal"/>
    <property type="match status" value="1"/>
</dbReference>
<dbReference type="GO" id="GO:0031122">
    <property type="term" value="P:cytoplasmic microtubule organization"/>
    <property type="evidence" value="ECO:0007669"/>
    <property type="project" value="TreeGrafter"/>
</dbReference>
<dbReference type="InterPro" id="IPR041470">
    <property type="entry name" value="GCP_N"/>
</dbReference>
<dbReference type="InterPro" id="IPR040457">
    <property type="entry name" value="GCP_C"/>
</dbReference>
<keyword evidence="10" id="KW-1185">Reference proteome</keyword>
<organism evidence="9 10">
    <name type="scientific">Pneumocystis carinii (strain B80)</name>
    <name type="common">Rat pneumocystis pneumonia agent</name>
    <name type="synonym">Pneumocystis carinii f. sp. carinii</name>
    <dbReference type="NCBI Taxonomy" id="1408658"/>
    <lineage>
        <taxon>Eukaryota</taxon>
        <taxon>Fungi</taxon>
        <taxon>Dikarya</taxon>
        <taxon>Ascomycota</taxon>
        <taxon>Taphrinomycotina</taxon>
        <taxon>Pneumocystomycetes</taxon>
        <taxon>Pneumocystaceae</taxon>
        <taxon>Pneumocystis</taxon>
    </lineage>
</organism>
<evidence type="ECO:0000256" key="4">
    <source>
        <dbReference type="ARBA" id="ARBA00022701"/>
    </source>
</evidence>
<proteinExistence type="inferred from homology"/>
<keyword evidence="3 6" id="KW-0963">Cytoplasm</keyword>
<keyword evidence="5 6" id="KW-0206">Cytoskeleton</keyword>
<evidence type="ECO:0000259" key="8">
    <source>
        <dbReference type="Pfam" id="PF17681"/>
    </source>
</evidence>
<dbReference type="AlphaFoldDB" id="A0A0W4ZG13"/>
<comment type="similarity">
    <text evidence="2 6">Belongs to the TUBGCP family.</text>
</comment>
<dbReference type="Gene3D" id="1.20.120.1900">
    <property type="entry name" value="Gamma-tubulin complex, C-terminal domain"/>
    <property type="match status" value="1"/>
</dbReference>
<protein>
    <recommendedName>
        <fullName evidence="6">Spindle pole body component</fullName>
    </recommendedName>
</protein>
<dbReference type="Pfam" id="PF04130">
    <property type="entry name" value="GCP_C_terminal"/>
    <property type="match status" value="1"/>
</dbReference>
<evidence type="ECO:0000313" key="10">
    <source>
        <dbReference type="Proteomes" id="UP000054454"/>
    </source>
</evidence>
<dbReference type="VEuPathDB" id="FungiDB:T552_02286"/>
<feature type="domain" description="Gamma tubulin complex component C-terminal" evidence="7">
    <location>
        <begin position="290"/>
        <end position="576"/>
    </location>
</feature>
<evidence type="ECO:0000256" key="3">
    <source>
        <dbReference type="ARBA" id="ARBA00022490"/>
    </source>
</evidence>
<keyword evidence="4 6" id="KW-0493">Microtubule</keyword>
<accession>A0A0W4ZG13</accession>
<comment type="subcellular location">
    <subcellularLocation>
        <location evidence="1 6">Cytoplasm</location>
        <location evidence="1 6">Cytoskeleton</location>
        <location evidence="1 6">Microtubule organizing center</location>
    </subcellularLocation>
</comment>
<dbReference type="GO" id="GO:0051321">
    <property type="term" value="P:meiotic cell cycle"/>
    <property type="evidence" value="ECO:0007669"/>
    <property type="project" value="TreeGrafter"/>
</dbReference>
<evidence type="ECO:0000256" key="1">
    <source>
        <dbReference type="ARBA" id="ARBA00004267"/>
    </source>
</evidence>
<dbReference type="EMBL" id="LFVZ01000010">
    <property type="protein sequence ID" value="KTW27304.1"/>
    <property type="molecule type" value="Genomic_DNA"/>
</dbReference>
<comment type="caution">
    <text evidence="9">The sequence shown here is derived from an EMBL/GenBank/DDBJ whole genome shotgun (WGS) entry which is preliminary data.</text>
</comment>
<dbReference type="Proteomes" id="UP000054454">
    <property type="component" value="Unassembled WGS sequence"/>
</dbReference>
<gene>
    <name evidence="9" type="ORF">T552_02286</name>
</gene>
<dbReference type="InterPro" id="IPR007259">
    <property type="entry name" value="GCP"/>
</dbReference>
<sequence length="576" mass="67818">MIHELLILLSSYSSHQVASIFDSSPWIHPSERVLVHSLCKLARQHSFLRQNKAVSLDLKKSWVNIVYMGICEICKPFMKLILEIEEKILSKDSVLVGGKDNISLSQIEIMFKPWYRRMDYLEHIILQIKGNCKEEEIMNELEEDMKAGYKDIENIARVLLCLMQKSWVNKMIPWMFWGKMPLNEEFYIYITKEKDGEEYGYDMKKIPKFVSEKAAYDIFTNGKAIGKLENVLKDEFFGHSVISDNMNLILALEYPVSLTIFENVIKKIKENCSKSIFKNIISINMIMNFIRLLCDYYLIQYSEFAFYFLKEVFDKQKIIKMSKQTQVSIILIRTFKELSRFEENLNLDDNIPNRRMLSLLISKDSVHNTSFSDLLIGVPIILSFSIPWPLTLFFSEKDVEKYSDIFSYLIAIKQARTLLSDLWRKRRVAVNPDRIKRSYWAIASYVLYFLDGLWAYFQTNVILTEYEKLMSCFSDDFSYDPESLQICYQQFLSNLIKKLFLNNDNFLATLKRILLSANLISSVINSYFINNYAAPQQFDENLIRGFIKQIICIIEEIEHTDVDLRSVNHLLLRMEF</sequence>
<dbReference type="PANTHER" id="PTHR19302">
    <property type="entry name" value="GAMMA TUBULIN COMPLEX PROTEIN"/>
    <property type="match status" value="1"/>
</dbReference>
<evidence type="ECO:0000256" key="5">
    <source>
        <dbReference type="ARBA" id="ARBA00023212"/>
    </source>
</evidence>
<dbReference type="GO" id="GO:0051011">
    <property type="term" value="F:microtubule minus-end binding"/>
    <property type="evidence" value="ECO:0007669"/>
    <property type="project" value="TreeGrafter"/>
</dbReference>
<dbReference type="GO" id="GO:0044732">
    <property type="term" value="C:mitotic spindle pole body"/>
    <property type="evidence" value="ECO:0007669"/>
    <property type="project" value="TreeGrafter"/>
</dbReference>